<feature type="region of interest" description="Disordered" evidence="1">
    <location>
        <begin position="34"/>
        <end position="62"/>
    </location>
</feature>
<accession>A0ABR4KX26</accession>
<dbReference type="Pfam" id="PF11905">
    <property type="entry name" value="DUF3425"/>
    <property type="match status" value="1"/>
</dbReference>
<sequence>MDGRINLQPMLPLREAIEHDDNWTGLVDARERRRRQNRLNQRAHRRRKEQSLALSTSTQHVPDSPARAEIQLYFPLSLDHLLTLVQFNTYRGLLTNAKILSLPTIYSCGDPTSPLATSCASQFDPVIPPVSAHVISGQRLPPQLLPTPLQLAAPHEPWIDIFPLSILRDNLLRLRGAFDSCDLCDDILGALFNGQDLDTVSKYKERNGLIIWGDPWDVRSWELMEGFVDKWGFLLEGCEVLIEGSNRWRAVRGEGPLVLGS</sequence>
<proteinExistence type="predicted"/>
<reference evidence="2 3" key="1">
    <citation type="submission" date="2024-07" db="EMBL/GenBank/DDBJ databases">
        <title>Section-level genome sequencing and comparative genomics of Aspergillus sections Usti and Cavernicolus.</title>
        <authorList>
            <consortium name="Lawrence Berkeley National Laboratory"/>
            <person name="Nybo J.L."/>
            <person name="Vesth T.C."/>
            <person name="Theobald S."/>
            <person name="Frisvad J.C."/>
            <person name="Larsen T.O."/>
            <person name="Kjaerboelling I."/>
            <person name="Rothschild-Mancinelli K."/>
            <person name="Lyhne E.K."/>
            <person name="Kogle M.E."/>
            <person name="Barry K."/>
            <person name="Clum A."/>
            <person name="Na H."/>
            <person name="Ledsgaard L."/>
            <person name="Lin J."/>
            <person name="Lipzen A."/>
            <person name="Kuo A."/>
            <person name="Riley R."/>
            <person name="Mondo S."/>
            <person name="LaButti K."/>
            <person name="Haridas S."/>
            <person name="Pangalinan J."/>
            <person name="Salamov A.A."/>
            <person name="Simmons B.A."/>
            <person name="Magnuson J.K."/>
            <person name="Chen J."/>
            <person name="Drula E."/>
            <person name="Henrissat B."/>
            <person name="Wiebenga A."/>
            <person name="Lubbers R.J."/>
            <person name="Gomes A.C."/>
            <person name="Macurrencykelacurrency M.R."/>
            <person name="Stajich J."/>
            <person name="Grigoriev I.V."/>
            <person name="Mortensen U.H."/>
            <person name="De vries R.P."/>
            <person name="Baker S.E."/>
            <person name="Andersen M.R."/>
        </authorList>
    </citation>
    <scope>NUCLEOTIDE SEQUENCE [LARGE SCALE GENOMIC DNA]</scope>
    <source>
        <strain evidence="2 3">CBS 756.74</strain>
    </source>
</reference>
<feature type="compositionally biased region" description="Polar residues" evidence="1">
    <location>
        <begin position="52"/>
        <end position="61"/>
    </location>
</feature>
<evidence type="ECO:0000256" key="1">
    <source>
        <dbReference type="SAM" id="MobiDB-lite"/>
    </source>
</evidence>
<evidence type="ECO:0008006" key="4">
    <source>
        <dbReference type="Google" id="ProtNLM"/>
    </source>
</evidence>
<evidence type="ECO:0000313" key="3">
    <source>
        <dbReference type="Proteomes" id="UP001610444"/>
    </source>
</evidence>
<dbReference type="InterPro" id="IPR021833">
    <property type="entry name" value="DUF3425"/>
</dbReference>
<organism evidence="2 3">
    <name type="scientific">Aspergillus pseudodeflectus</name>
    <dbReference type="NCBI Taxonomy" id="176178"/>
    <lineage>
        <taxon>Eukaryota</taxon>
        <taxon>Fungi</taxon>
        <taxon>Dikarya</taxon>
        <taxon>Ascomycota</taxon>
        <taxon>Pezizomycotina</taxon>
        <taxon>Eurotiomycetes</taxon>
        <taxon>Eurotiomycetidae</taxon>
        <taxon>Eurotiales</taxon>
        <taxon>Aspergillaceae</taxon>
        <taxon>Aspergillus</taxon>
        <taxon>Aspergillus subgen. Nidulantes</taxon>
    </lineage>
</organism>
<dbReference type="EMBL" id="JBFXLR010000007">
    <property type="protein sequence ID" value="KAL2856835.1"/>
    <property type="molecule type" value="Genomic_DNA"/>
</dbReference>
<dbReference type="GeneID" id="98152577"/>
<keyword evidence="3" id="KW-1185">Reference proteome</keyword>
<feature type="compositionally biased region" description="Basic residues" evidence="1">
    <location>
        <begin position="34"/>
        <end position="48"/>
    </location>
</feature>
<dbReference type="Proteomes" id="UP001610444">
    <property type="component" value="Unassembled WGS sequence"/>
</dbReference>
<evidence type="ECO:0000313" key="2">
    <source>
        <dbReference type="EMBL" id="KAL2856835.1"/>
    </source>
</evidence>
<comment type="caution">
    <text evidence="2">The sequence shown here is derived from an EMBL/GenBank/DDBJ whole genome shotgun (WGS) entry which is preliminary data.</text>
</comment>
<dbReference type="RefSeq" id="XP_070902699.1">
    <property type="nucleotide sequence ID" value="XM_071037413.1"/>
</dbReference>
<name>A0ABR4KX26_9EURO</name>
<dbReference type="PANTHER" id="PTHR38116">
    <property type="entry name" value="CHROMOSOME 7, WHOLE GENOME SHOTGUN SEQUENCE"/>
    <property type="match status" value="1"/>
</dbReference>
<dbReference type="PANTHER" id="PTHR38116:SF1">
    <property type="entry name" value="BZIP DOMAIN-CONTAINING PROTEIN"/>
    <property type="match status" value="1"/>
</dbReference>
<gene>
    <name evidence="2" type="ORF">BJX68DRAFT_192311</name>
</gene>
<protein>
    <recommendedName>
        <fullName evidence="4">BZIP domain-containing protein</fullName>
    </recommendedName>
</protein>